<dbReference type="Pfam" id="PF05186">
    <property type="entry name" value="Dpy-30"/>
    <property type="match status" value="1"/>
</dbReference>
<dbReference type="GO" id="GO:0005509">
    <property type="term" value="F:calcium ion binding"/>
    <property type="evidence" value="ECO:0007669"/>
    <property type="project" value="InterPro"/>
</dbReference>
<dbReference type="InterPro" id="IPR028846">
    <property type="entry name" value="Recoverin"/>
</dbReference>
<dbReference type="Pfam" id="PF13499">
    <property type="entry name" value="EF-hand_7"/>
    <property type="match status" value="1"/>
</dbReference>
<feature type="compositionally biased region" description="Basic and acidic residues" evidence="3">
    <location>
        <begin position="16"/>
        <end position="54"/>
    </location>
</feature>
<feature type="domain" description="EF-hand" evidence="4">
    <location>
        <begin position="133"/>
        <end position="168"/>
    </location>
</feature>
<comment type="caution">
    <text evidence="5">The sequence shown here is derived from an EMBL/GenBank/DDBJ whole genome shotgun (WGS) entry which is preliminary data.</text>
</comment>
<proteinExistence type="predicted"/>
<dbReference type="PANTHER" id="PTHR23055">
    <property type="entry name" value="CALCIUM BINDING PROTEINS"/>
    <property type="match status" value="1"/>
</dbReference>
<evidence type="ECO:0000313" key="6">
    <source>
        <dbReference type="Proteomes" id="UP000663848"/>
    </source>
</evidence>
<gene>
    <name evidence="5" type="ORF">QYT958_LOCUS18742</name>
</gene>
<evidence type="ECO:0000313" key="5">
    <source>
        <dbReference type="EMBL" id="CAF4717330.1"/>
    </source>
</evidence>
<evidence type="ECO:0000259" key="4">
    <source>
        <dbReference type="PROSITE" id="PS50222"/>
    </source>
</evidence>
<dbReference type="AlphaFoldDB" id="A0A821JFN5"/>
<dbReference type="Proteomes" id="UP000663848">
    <property type="component" value="Unassembled WGS sequence"/>
</dbReference>
<evidence type="ECO:0000256" key="1">
    <source>
        <dbReference type="ARBA" id="ARBA00022723"/>
    </source>
</evidence>
<evidence type="ECO:0000256" key="3">
    <source>
        <dbReference type="SAM" id="MobiDB-lite"/>
    </source>
</evidence>
<protein>
    <recommendedName>
        <fullName evidence="4">EF-hand domain-containing protein</fullName>
    </recommendedName>
</protein>
<dbReference type="InterPro" id="IPR011992">
    <property type="entry name" value="EF-hand-dom_pair"/>
</dbReference>
<reference evidence="5" key="1">
    <citation type="submission" date="2021-02" db="EMBL/GenBank/DDBJ databases">
        <authorList>
            <person name="Nowell W R."/>
        </authorList>
    </citation>
    <scope>NUCLEOTIDE SEQUENCE</scope>
</reference>
<dbReference type="Gene3D" id="1.10.238.10">
    <property type="entry name" value="EF-hand"/>
    <property type="match status" value="1"/>
</dbReference>
<keyword evidence="2" id="KW-0677">Repeat</keyword>
<evidence type="ECO:0000256" key="2">
    <source>
        <dbReference type="ARBA" id="ARBA00022737"/>
    </source>
</evidence>
<dbReference type="Gene3D" id="1.20.890.10">
    <property type="entry name" value="cAMP-dependent protein kinase regulatory subunit, dimerization-anchoring domain"/>
    <property type="match status" value="1"/>
</dbReference>
<dbReference type="EMBL" id="CAJOBR010003001">
    <property type="protein sequence ID" value="CAF4717330.1"/>
    <property type="molecule type" value="Genomic_DNA"/>
</dbReference>
<dbReference type="InterPro" id="IPR047499">
    <property type="entry name" value="DD_AK7"/>
</dbReference>
<accession>A0A821JFN5</accession>
<dbReference type="PRINTS" id="PR00450">
    <property type="entry name" value="RECOVERIN"/>
</dbReference>
<keyword evidence="1" id="KW-0479">Metal-binding</keyword>
<feature type="region of interest" description="Disordered" evidence="3">
    <location>
        <begin position="1"/>
        <end position="54"/>
    </location>
</feature>
<name>A0A821JFN5_9BILA</name>
<sequence length="230" mass="27245">MERVKAPHNYGPTPEEQEHAKRKELNEKEKREREDREERERDEQEAANDRMKKQKDWTTKLEQIKREEFEMLDAQSTPLRNYLMAHVMPTLTKALIECCQVRPEDPVDFVAEYLFKNNPQDYIQTLSVLVRGSIKEKLNWIFRFYDIYDDGKLTKQTFETVLRSLYDLLGSNTCVHQPVTDETIQKHLALLFDKLDFQRSGSINIDDFIKYCLHNETLVNEIQLLSSSAI</sequence>
<organism evidence="5 6">
    <name type="scientific">Rotaria socialis</name>
    <dbReference type="NCBI Taxonomy" id="392032"/>
    <lineage>
        <taxon>Eukaryota</taxon>
        <taxon>Metazoa</taxon>
        <taxon>Spiralia</taxon>
        <taxon>Gnathifera</taxon>
        <taxon>Rotifera</taxon>
        <taxon>Eurotatoria</taxon>
        <taxon>Bdelloidea</taxon>
        <taxon>Philodinida</taxon>
        <taxon>Philodinidae</taxon>
        <taxon>Rotaria</taxon>
    </lineage>
</organism>
<dbReference type="CDD" id="cd22967">
    <property type="entry name" value="DD_AK7"/>
    <property type="match status" value="1"/>
</dbReference>
<dbReference type="SUPFAM" id="SSF47473">
    <property type="entry name" value="EF-hand"/>
    <property type="match status" value="1"/>
</dbReference>
<dbReference type="PANTHER" id="PTHR23055:SF167">
    <property type="entry name" value="EF-HAND DOMAIN-CONTAINING PROTEIN"/>
    <property type="match status" value="1"/>
</dbReference>
<dbReference type="PROSITE" id="PS50222">
    <property type="entry name" value="EF_HAND_2"/>
    <property type="match status" value="1"/>
</dbReference>
<dbReference type="InterPro" id="IPR002048">
    <property type="entry name" value="EF_hand_dom"/>
</dbReference>
<dbReference type="InterPro" id="IPR007858">
    <property type="entry name" value="Dpy-30_motif"/>
</dbReference>